<gene>
    <name evidence="1" type="primary">uvrD_1</name>
    <name evidence="1" type="ORF">NCTC11872_02646</name>
</gene>
<dbReference type="EC" id="3.6.4.12" evidence="1"/>
<dbReference type="Proteomes" id="UP000249936">
    <property type="component" value="Unassembled WGS sequence"/>
</dbReference>
<keyword evidence="1" id="KW-0547">Nucleotide-binding</keyword>
<dbReference type="GO" id="GO:0016787">
    <property type="term" value="F:hydrolase activity"/>
    <property type="evidence" value="ECO:0007669"/>
    <property type="project" value="UniProtKB-KW"/>
</dbReference>
<sequence>MRKAVDYMPKKNAIYHHGLSQNYRENVSKKFVYEGQSLVRMNLAKVGSLSNTSAVENEWKMGQKVKHEKFGFGTVINVEGSENNNTFTNSIPSARH</sequence>
<reference evidence="1 2" key="1">
    <citation type="submission" date="2018-06" db="EMBL/GenBank/DDBJ databases">
        <authorList>
            <consortium name="Pathogen Informatics"/>
            <person name="Doyle S."/>
        </authorList>
    </citation>
    <scope>NUCLEOTIDE SEQUENCE [LARGE SCALE GENOMIC DNA]</scope>
    <source>
        <strain evidence="1 2">NCTC11872</strain>
    </source>
</reference>
<name>A0A2X1RLY8_HAEIF</name>
<dbReference type="AlphaFoldDB" id="A0A2X1RLY8"/>
<proteinExistence type="predicted"/>
<dbReference type="EMBL" id="UASK01000010">
    <property type="protein sequence ID" value="SPX42996.1"/>
    <property type="molecule type" value="Genomic_DNA"/>
</dbReference>
<evidence type="ECO:0000313" key="2">
    <source>
        <dbReference type="Proteomes" id="UP000249936"/>
    </source>
</evidence>
<keyword evidence="1" id="KW-0347">Helicase</keyword>
<keyword evidence="1" id="KW-0067">ATP-binding</keyword>
<protein>
    <submittedName>
        <fullName evidence="1">DNA-dependent ATPase I and helicase II</fullName>
        <ecNumber evidence="1">3.6.4.12</ecNumber>
    </submittedName>
</protein>
<keyword evidence="1" id="KW-0378">Hydrolase</keyword>
<accession>A0A2X1RLY8</accession>
<evidence type="ECO:0000313" key="1">
    <source>
        <dbReference type="EMBL" id="SPX42996.1"/>
    </source>
</evidence>
<organism evidence="1 2">
    <name type="scientific">Haemophilus influenzae</name>
    <dbReference type="NCBI Taxonomy" id="727"/>
    <lineage>
        <taxon>Bacteria</taxon>
        <taxon>Pseudomonadati</taxon>
        <taxon>Pseudomonadota</taxon>
        <taxon>Gammaproteobacteria</taxon>
        <taxon>Pasteurellales</taxon>
        <taxon>Pasteurellaceae</taxon>
        <taxon>Haemophilus</taxon>
    </lineage>
</organism>
<dbReference type="Pfam" id="PF21196">
    <property type="entry name" value="PcrA_UvrD_tudor"/>
    <property type="match status" value="1"/>
</dbReference>
<dbReference type="GO" id="GO:0003678">
    <property type="term" value="F:DNA helicase activity"/>
    <property type="evidence" value="ECO:0007669"/>
    <property type="project" value="UniProtKB-EC"/>
</dbReference>